<dbReference type="GO" id="GO:0000785">
    <property type="term" value="C:chromatin"/>
    <property type="evidence" value="ECO:0007669"/>
    <property type="project" value="TreeGrafter"/>
</dbReference>
<accession>A0A5K1JV88</accession>
<evidence type="ECO:0000256" key="1">
    <source>
        <dbReference type="ARBA" id="ARBA00004123"/>
    </source>
</evidence>
<dbReference type="InterPro" id="IPR045109">
    <property type="entry name" value="LSDs-like"/>
</dbReference>
<dbReference type="PROSITE" id="PS51184">
    <property type="entry name" value="JMJC"/>
    <property type="match status" value="1"/>
</dbReference>
<sequence>MKMISVAKSETMQGVILKPDIRLGTHTREVERFARHDIPLAIFRNRWARHVPIVVSGVHLDLQISWGPDYFVKNYGDDICEVEDCETGRSLPDFTVAQFYSGFGQPRSPGSQILRLKARALFHSIGILLTQLFQDWPPKDDFKNVFPELLDDFMQVVPVPDYCAPNGIYNLASHFPWNIIAPDLGPKIYNAYASVLDSDHSGSTRLHLDAADAVNIMVYAGQDVSGAKGYATWQIFSQDDRNRIREYLRERHHHANDTPGDPIHNQSIYLTPDMLKALATECHIFPYVVEQHVGEAVSNQADCIKVACDFVSPESAAQCQALAEEFREQRLAVEHFPDEVLPVNVMLLHVWESTEVLLTNMSHRLDAENVSPDLPGDRLARQGDLEPMQPTIAAPSSDVETAPSDFRGDHAIFEGLGQLYHGRVTRLLPDDDDDNDNEVVVIDEGHLIVYSFADDASFMRHARAAISVLRHLEALQVECEWAVPGLTTLHVLQHFQKATYYGFS</sequence>
<dbReference type="GO" id="GO:0006357">
    <property type="term" value="P:regulation of transcription by RNA polymerase II"/>
    <property type="evidence" value="ECO:0007669"/>
    <property type="project" value="TreeGrafter"/>
</dbReference>
<dbReference type="GO" id="GO:0000118">
    <property type="term" value="C:histone deacetylase complex"/>
    <property type="evidence" value="ECO:0007669"/>
    <property type="project" value="TreeGrafter"/>
</dbReference>
<dbReference type="SUPFAM" id="SSF51197">
    <property type="entry name" value="Clavaminate synthase-like"/>
    <property type="match status" value="1"/>
</dbReference>
<dbReference type="SMART" id="SM00558">
    <property type="entry name" value="JmjC"/>
    <property type="match status" value="1"/>
</dbReference>
<evidence type="ECO:0000256" key="3">
    <source>
        <dbReference type="ARBA" id="ARBA00023242"/>
    </source>
</evidence>
<protein>
    <submittedName>
        <fullName evidence="5">Carboxylic ester hydrolase (EC)</fullName>
        <ecNumber evidence="5">3.1.1.-</ecNumber>
    </submittedName>
</protein>
<feature type="domain" description="JmjC" evidence="4">
    <location>
        <begin position="164"/>
        <end position="327"/>
    </location>
</feature>
<dbReference type="GO" id="GO:0016787">
    <property type="term" value="F:hydrolase activity"/>
    <property type="evidence" value="ECO:0007669"/>
    <property type="project" value="UniProtKB-KW"/>
</dbReference>
<organism evidence="5">
    <name type="scientific">Ganoderma boninense</name>
    <dbReference type="NCBI Taxonomy" id="34458"/>
    <lineage>
        <taxon>Eukaryota</taxon>
        <taxon>Fungi</taxon>
        <taxon>Dikarya</taxon>
        <taxon>Basidiomycota</taxon>
        <taxon>Agaricomycotina</taxon>
        <taxon>Agaricomycetes</taxon>
        <taxon>Polyporales</taxon>
        <taxon>Polyporaceae</taxon>
        <taxon>Ganoderma</taxon>
    </lineage>
</organism>
<dbReference type="PANTHER" id="PTHR12549:SF38">
    <property type="entry name" value="JMJC DOMAIN-CONTAINING HISTONE DEMETHYLASE 2, ISOFORM A"/>
    <property type="match status" value="1"/>
</dbReference>
<keyword evidence="2" id="KW-0479">Metal-binding</keyword>
<gene>
    <name evidence="5" type="primary">Q5XTQ4</name>
</gene>
<proteinExistence type="predicted"/>
<keyword evidence="5" id="KW-0378">Hydrolase</keyword>
<reference evidence="5" key="1">
    <citation type="submission" date="2019-10" db="EMBL/GenBank/DDBJ databases">
        <authorList>
            <person name="Nor Muhammad N."/>
        </authorList>
    </citation>
    <scope>NUCLEOTIDE SEQUENCE</scope>
</reference>
<dbReference type="GO" id="GO:0032454">
    <property type="term" value="F:histone H3K9 demethylase activity"/>
    <property type="evidence" value="ECO:0007669"/>
    <property type="project" value="InterPro"/>
</dbReference>
<keyword evidence="3" id="KW-0539">Nucleus</keyword>
<evidence type="ECO:0000313" key="5">
    <source>
        <dbReference type="EMBL" id="VWO95430.1"/>
    </source>
</evidence>
<evidence type="ECO:0000259" key="4">
    <source>
        <dbReference type="PROSITE" id="PS51184"/>
    </source>
</evidence>
<dbReference type="AlphaFoldDB" id="A0A5K1JV88"/>
<dbReference type="Gene3D" id="2.60.120.650">
    <property type="entry name" value="Cupin"/>
    <property type="match status" value="1"/>
</dbReference>
<dbReference type="GO" id="GO:0046872">
    <property type="term" value="F:metal ion binding"/>
    <property type="evidence" value="ECO:0007669"/>
    <property type="project" value="UniProtKB-KW"/>
</dbReference>
<name>A0A5K1JV88_9APHY</name>
<dbReference type="EMBL" id="LR724814">
    <property type="protein sequence ID" value="VWO95430.1"/>
    <property type="molecule type" value="Genomic_DNA"/>
</dbReference>
<dbReference type="GO" id="GO:0003712">
    <property type="term" value="F:transcription coregulator activity"/>
    <property type="evidence" value="ECO:0007669"/>
    <property type="project" value="TreeGrafter"/>
</dbReference>
<dbReference type="EC" id="3.1.1.-" evidence="5"/>
<comment type="subcellular location">
    <subcellularLocation>
        <location evidence="1">Nucleus</location>
    </subcellularLocation>
</comment>
<dbReference type="GO" id="GO:0031490">
    <property type="term" value="F:chromatin DNA binding"/>
    <property type="evidence" value="ECO:0007669"/>
    <property type="project" value="TreeGrafter"/>
</dbReference>
<evidence type="ECO:0000256" key="2">
    <source>
        <dbReference type="ARBA" id="ARBA00022723"/>
    </source>
</evidence>
<dbReference type="InterPro" id="IPR003347">
    <property type="entry name" value="JmjC_dom"/>
</dbReference>
<dbReference type="PANTHER" id="PTHR12549">
    <property type="entry name" value="JMJC DOMAIN-CONTAINING HISTONE DEMETHYLATION PROTEIN"/>
    <property type="match status" value="1"/>
</dbReference>